<keyword evidence="1" id="KW-0175">Coiled coil</keyword>
<dbReference type="Proteomes" id="UP000002872">
    <property type="component" value="Unassembled WGS sequence"/>
</dbReference>
<feature type="region of interest" description="Disordered" evidence="2">
    <location>
        <begin position="293"/>
        <end position="333"/>
    </location>
</feature>
<evidence type="ECO:0000256" key="2">
    <source>
        <dbReference type="SAM" id="MobiDB-lite"/>
    </source>
</evidence>
<organism evidence="3 4">
    <name type="scientific">Nematocida parisii (strain ERTm3)</name>
    <name type="common">Nematode killer fungus</name>
    <dbReference type="NCBI Taxonomy" id="935791"/>
    <lineage>
        <taxon>Eukaryota</taxon>
        <taxon>Fungi</taxon>
        <taxon>Fungi incertae sedis</taxon>
        <taxon>Microsporidia</taxon>
        <taxon>Nematocida</taxon>
    </lineage>
</organism>
<dbReference type="EMBL" id="GL870876">
    <property type="protein sequence ID" value="EIJ89323.1"/>
    <property type="molecule type" value="Genomic_DNA"/>
</dbReference>
<gene>
    <name evidence="3" type="ORF">NEQG_00093</name>
</gene>
<feature type="compositionally biased region" description="Polar residues" evidence="2">
    <location>
        <begin position="314"/>
        <end position="333"/>
    </location>
</feature>
<dbReference type="AlphaFoldDB" id="I3EJC6"/>
<feature type="coiled-coil region" evidence="1">
    <location>
        <begin position="215"/>
        <end position="245"/>
    </location>
</feature>
<reference evidence="3" key="1">
    <citation type="submission" date="2011-01" db="EMBL/GenBank/DDBJ databases">
        <title>The Genome Sequence of Nematocida parisii strain ERTm3.</title>
        <authorList>
            <consortium name="The Broad Institute Genome Sequencing Platform"/>
            <consortium name="The Broad Institute Genome Sequencing Center for Infectious Disease"/>
            <person name="Cuomo C."/>
            <person name="Troemel E."/>
            <person name="Young S.K."/>
            <person name="Zeng Q."/>
            <person name="Gargeya S."/>
            <person name="Fitzgerald M."/>
            <person name="Haas B."/>
            <person name="Abouelleil A."/>
            <person name="Alvarado L."/>
            <person name="Arachchi H.M."/>
            <person name="Berlin A."/>
            <person name="Chapman S.B."/>
            <person name="Gearin G."/>
            <person name="Goldberg J."/>
            <person name="Griggs A."/>
            <person name="Gujja S."/>
            <person name="Hansen M."/>
            <person name="Heiman D."/>
            <person name="Howarth C."/>
            <person name="Larimer J."/>
            <person name="Lui A."/>
            <person name="MacDonald P.J.P."/>
            <person name="McCowen C."/>
            <person name="Montmayeur A."/>
            <person name="Murphy C."/>
            <person name="Neiman D."/>
            <person name="Pearson M."/>
            <person name="Priest M."/>
            <person name="Roberts A."/>
            <person name="Saif S."/>
            <person name="Shea T."/>
            <person name="Sisk P."/>
            <person name="Stolte C."/>
            <person name="Sykes S."/>
            <person name="Wortman J."/>
            <person name="Nusbaum C."/>
            <person name="Birren B."/>
        </authorList>
    </citation>
    <scope>NUCLEOTIDE SEQUENCE</scope>
    <source>
        <strain evidence="3">ERTm3</strain>
    </source>
</reference>
<feature type="compositionally biased region" description="Basic and acidic residues" evidence="2">
    <location>
        <begin position="293"/>
        <end position="313"/>
    </location>
</feature>
<accession>I3EJC6</accession>
<dbReference type="InParanoid" id="I3EJC6"/>
<sequence length="406" mass="47513">MWTTTTRLHLLNAITRYGLKKTSFIAAYLKVYAKTTSNNWKNEYNKMVKEYFKNKTGETVKEYFKKKRAQEIELLIEKKKEEKLKIIERMIYGYDNIETDEESDNKSEIDLTEIVSTNITRYNPNSTLSNTLIHLSTLNNLPPHLELPGPKPETLPPIDVHPYAVEAAPVQSKEEELDELLEFLERSGYGTSVSSVDQAAFERFFKSVQEKSLLLERRAEEVEEILQAQNALENEIQKKEKLDLSEKLKEYYQLDFHEYPKKKSSRDKSKWIKEFKFVADRLRTLHGGQITCEEHKIRQSTENRSRNKPKEDPQNANVSVSLSTSDQEENVSGVSENKKVSCAKCFDVDTLEYGLEEECRPNIADYIFRSMLFLQTVIFTQHDSVHAKEAETIKTELYKFYEYYRK</sequence>
<dbReference type="VEuPathDB" id="MicrosporidiaDB:NEQG_00093"/>
<evidence type="ECO:0000256" key="1">
    <source>
        <dbReference type="SAM" id="Coils"/>
    </source>
</evidence>
<dbReference type="OMA" id="ERMIYGY"/>
<dbReference type="OrthoDB" id="2190269at2759"/>
<name>I3EJC6_NEMP3</name>
<protein>
    <submittedName>
        <fullName evidence="3">Uncharacterized protein</fullName>
    </submittedName>
</protein>
<dbReference type="HOGENOM" id="CLU_687142_0_0_1"/>
<evidence type="ECO:0000313" key="3">
    <source>
        <dbReference type="EMBL" id="EIJ89323.1"/>
    </source>
</evidence>
<keyword evidence="4" id="KW-1185">Reference proteome</keyword>
<evidence type="ECO:0000313" key="4">
    <source>
        <dbReference type="Proteomes" id="UP000002872"/>
    </source>
</evidence>
<proteinExistence type="predicted"/>